<reference evidence="2" key="3">
    <citation type="submission" date="2020-12" db="UniProtKB">
        <authorList>
            <consortium name="EnsemblPlants"/>
        </authorList>
    </citation>
    <scope>IDENTIFICATION</scope>
</reference>
<dbReference type="EMBL" id="ABEU02000008">
    <property type="protein sequence ID" value="PNR50058.1"/>
    <property type="molecule type" value="Genomic_DNA"/>
</dbReference>
<dbReference type="Proteomes" id="UP000006727">
    <property type="component" value="Chromosome 8"/>
</dbReference>
<accession>A0A2K1K8F8</accession>
<name>A0A2K1K8F8_PHYPA</name>
<evidence type="ECO:0000313" key="2">
    <source>
        <dbReference type="EnsemblPlants" id="PAC:32964539.CDS.1"/>
    </source>
</evidence>
<dbReference type="AlphaFoldDB" id="A0A2K1K8F8"/>
<proteinExistence type="predicted"/>
<protein>
    <submittedName>
        <fullName evidence="1 2">Uncharacterized protein</fullName>
    </submittedName>
</protein>
<organism evidence="1">
    <name type="scientific">Physcomitrium patens</name>
    <name type="common">Spreading-leaved earth moss</name>
    <name type="synonym">Physcomitrella patens</name>
    <dbReference type="NCBI Taxonomy" id="3218"/>
    <lineage>
        <taxon>Eukaryota</taxon>
        <taxon>Viridiplantae</taxon>
        <taxon>Streptophyta</taxon>
        <taxon>Embryophyta</taxon>
        <taxon>Bryophyta</taxon>
        <taxon>Bryophytina</taxon>
        <taxon>Bryopsida</taxon>
        <taxon>Funariidae</taxon>
        <taxon>Funariales</taxon>
        <taxon>Funariaceae</taxon>
        <taxon>Physcomitrium</taxon>
    </lineage>
</organism>
<dbReference type="Gramene" id="Pp3c8_22951V3.1">
    <property type="protein sequence ID" value="PAC:32964539.CDS.1"/>
    <property type="gene ID" value="Pp3c8_22951"/>
</dbReference>
<sequence length="83" mass="9183">MLKTLISLSLLVPFFLSTSTILCLLVTILSPRIRVSYVVFRHTSTYSFHVLLVQNIDTVIRLANMVILACALLSSSLTVANTD</sequence>
<dbReference type="InParanoid" id="A0A2K1K8F8"/>
<reference evidence="1 3" key="2">
    <citation type="journal article" date="2018" name="Plant J.">
        <title>The Physcomitrella patens chromosome-scale assembly reveals moss genome structure and evolution.</title>
        <authorList>
            <person name="Lang D."/>
            <person name="Ullrich K.K."/>
            <person name="Murat F."/>
            <person name="Fuchs J."/>
            <person name="Jenkins J."/>
            <person name="Haas F.B."/>
            <person name="Piednoel M."/>
            <person name="Gundlach H."/>
            <person name="Van Bel M."/>
            <person name="Meyberg R."/>
            <person name="Vives C."/>
            <person name="Morata J."/>
            <person name="Symeonidi A."/>
            <person name="Hiss M."/>
            <person name="Muchero W."/>
            <person name="Kamisugi Y."/>
            <person name="Saleh O."/>
            <person name="Blanc G."/>
            <person name="Decker E.L."/>
            <person name="van Gessel N."/>
            <person name="Grimwood J."/>
            <person name="Hayes R.D."/>
            <person name="Graham S.W."/>
            <person name="Gunter L.E."/>
            <person name="McDaniel S.F."/>
            <person name="Hoernstein S.N.W."/>
            <person name="Larsson A."/>
            <person name="Li F.W."/>
            <person name="Perroud P.F."/>
            <person name="Phillips J."/>
            <person name="Ranjan P."/>
            <person name="Rokshar D.S."/>
            <person name="Rothfels C.J."/>
            <person name="Schneider L."/>
            <person name="Shu S."/>
            <person name="Stevenson D.W."/>
            <person name="Thummler F."/>
            <person name="Tillich M."/>
            <person name="Villarreal Aguilar J.C."/>
            <person name="Widiez T."/>
            <person name="Wong G.K."/>
            <person name="Wymore A."/>
            <person name="Zhang Y."/>
            <person name="Zimmer A.D."/>
            <person name="Quatrano R.S."/>
            <person name="Mayer K.F.X."/>
            <person name="Goodstein D."/>
            <person name="Casacuberta J.M."/>
            <person name="Vandepoele K."/>
            <person name="Reski R."/>
            <person name="Cuming A.C."/>
            <person name="Tuskan G.A."/>
            <person name="Maumus F."/>
            <person name="Salse J."/>
            <person name="Schmutz J."/>
            <person name="Rensing S.A."/>
        </authorList>
    </citation>
    <scope>NUCLEOTIDE SEQUENCE [LARGE SCALE GENOMIC DNA]</scope>
    <source>
        <strain evidence="2 3">cv. Gransden 2004</strain>
    </source>
</reference>
<gene>
    <name evidence="1" type="ORF">PHYPA_011955</name>
</gene>
<dbReference type="EnsemblPlants" id="Pp3c8_22951V3.1">
    <property type="protein sequence ID" value="PAC:32964539.CDS.1"/>
    <property type="gene ID" value="Pp3c8_22951"/>
</dbReference>
<evidence type="ECO:0000313" key="3">
    <source>
        <dbReference type="Proteomes" id="UP000006727"/>
    </source>
</evidence>
<reference evidence="1 3" key="1">
    <citation type="journal article" date="2008" name="Science">
        <title>The Physcomitrella genome reveals evolutionary insights into the conquest of land by plants.</title>
        <authorList>
            <person name="Rensing S."/>
            <person name="Lang D."/>
            <person name="Zimmer A."/>
            <person name="Terry A."/>
            <person name="Salamov A."/>
            <person name="Shapiro H."/>
            <person name="Nishiyama T."/>
            <person name="Perroud P.-F."/>
            <person name="Lindquist E."/>
            <person name="Kamisugi Y."/>
            <person name="Tanahashi T."/>
            <person name="Sakakibara K."/>
            <person name="Fujita T."/>
            <person name="Oishi K."/>
            <person name="Shin-I T."/>
            <person name="Kuroki Y."/>
            <person name="Toyoda A."/>
            <person name="Suzuki Y."/>
            <person name="Hashimoto A."/>
            <person name="Yamaguchi K."/>
            <person name="Sugano A."/>
            <person name="Kohara Y."/>
            <person name="Fujiyama A."/>
            <person name="Anterola A."/>
            <person name="Aoki S."/>
            <person name="Ashton N."/>
            <person name="Barbazuk W.B."/>
            <person name="Barker E."/>
            <person name="Bennetzen J."/>
            <person name="Bezanilla M."/>
            <person name="Blankenship R."/>
            <person name="Cho S.H."/>
            <person name="Dutcher S."/>
            <person name="Estelle M."/>
            <person name="Fawcett J.A."/>
            <person name="Gundlach H."/>
            <person name="Hanada K."/>
            <person name="Heyl A."/>
            <person name="Hicks K.A."/>
            <person name="Hugh J."/>
            <person name="Lohr M."/>
            <person name="Mayer K."/>
            <person name="Melkozernov A."/>
            <person name="Murata T."/>
            <person name="Nelson D."/>
            <person name="Pils B."/>
            <person name="Prigge M."/>
            <person name="Reiss B."/>
            <person name="Renner T."/>
            <person name="Rombauts S."/>
            <person name="Rushton P."/>
            <person name="Sanderfoot A."/>
            <person name="Schween G."/>
            <person name="Shiu S.-H."/>
            <person name="Stueber K."/>
            <person name="Theodoulou F.L."/>
            <person name="Tu H."/>
            <person name="Van de Peer Y."/>
            <person name="Verrier P.J."/>
            <person name="Waters E."/>
            <person name="Wood A."/>
            <person name="Yang L."/>
            <person name="Cove D."/>
            <person name="Cuming A."/>
            <person name="Hasebe M."/>
            <person name="Lucas S."/>
            <person name="Mishler D.B."/>
            <person name="Reski R."/>
            <person name="Grigoriev I."/>
            <person name="Quatrano R.S."/>
            <person name="Boore J.L."/>
        </authorList>
    </citation>
    <scope>NUCLEOTIDE SEQUENCE [LARGE SCALE GENOMIC DNA]</scope>
    <source>
        <strain evidence="2 3">cv. Gransden 2004</strain>
    </source>
</reference>
<keyword evidence="3" id="KW-1185">Reference proteome</keyword>
<evidence type="ECO:0000313" key="1">
    <source>
        <dbReference type="EMBL" id="PNR50058.1"/>
    </source>
</evidence>